<evidence type="ECO:0000256" key="1">
    <source>
        <dbReference type="ARBA" id="ARBA00001971"/>
    </source>
</evidence>
<accession>A0AAW0FC88</accession>
<evidence type="ECO:0000313" key="10">
    <source>
        <dbReference type="Proteomes" id="UP001385951"/>
    </source>
</evidence>
<keyword evidence="8" id="KW-0503">Monooxygenase</keyword>
<evidence type="ECO:0000256" key="2">
    <source>
        <dbReference type="ARBA" id="ARBA00005179"/>
    </source>
</evidence>
<evidence type="ECO:0000256" key="5">
    <source>
        <dbReference type="ARBA" id="ARBA00022723"/>
    </source>
</evidence>
<dbReference type="EMBL" id="JASBNA010000077">
    <property type="protein sequence ID" value="KAK7678131.1"/>
    <property type="molecule type" value="Genomic_DNA"/>
</dbReference>
<organism evidence="9 10">
    <name type="scientific">Cerrena zonata</name>
    <dbReference type="NCBI Taxonomy" id="2478898"/>
    <lineage>
        <taxon>Eukaryota</taxon>
        <taxon>Fungi</taxon>
        <taxon>Dikarya</taxon>
        <taxon>Basidiomycota</taxon>
        <taxon>Agaricomycotina</taxon>
        <taxon>Agaricomycetes</taxon>
        <taxon>Polyporales</taxon>
        <taxon>Cerrenaceae</taxon>
        <taxon>Cerrena</taxon>
    </lineage>
</organism>
<evidence type="ECO:0000256" key="7">
    <source>
        <dbReference type="ARBA" id="ARBA00023004"/>
    </source>
</evidence>
<comment type="caution">
    <text evidence="9">The sequence shown here is derived from an EMBL/GenBank/DDBJ whole genome shotgun (WGS) entry which is preliminary data.</text>
</comment>
<comment type="similarity">
    <text evidence="3">Belongs to the cytochrome P450 family.</text>
</comment>
<gene>
    <name evidence="9" type="ORF">QCA50_018924</name>
</gene>
<dbReference type="PANTHER" id="PTHR24305:SF166">
    <property type="entry name" value="CYTOCHROME P450 12A4, MITOCHONDRIAL-RELATED"/>
    <property type="match status" value="1"/>
</dbReference>
<evidence type="ECO:0000256" key="8">
    <source>
        <dbReference type="ARBA" id="ARBA00023033"/>
    </source>
</evidence>
<sequence>MLRLLLSVFAGGLGWLLWLAVRNFVTCSPLDKIPGPQPVSWIKGNLSQVFDRHSWEFLDDLGTRYNKVVRLTGLFGHRMLYVFDPKALHQVIIKEADIYDLPEWSTDTVKMTMGPGLLGVHGNHHRRQRKMLNPVFSIKHMRSMTPLFYDVAHRLRSGLTAEVGDSATTVDILGWFGRTALELIGQGGLGYSLDNLATPTPNDYGEALKKFLQVVPSSFYGNPSNLTFDTGHFCLRMANFNHC</sequence>
<keyword evidence="4" id="KW-0349">Heme</keyword>
<keyword evidence="10" id="KW-1185">Reference proteome</keyword>
<evidence type="ECO:0000256" key="3">
    <source>
        <dbReference type="ARBA" id="ARBA00010617"/>
    </source>
</evidence>
<evidence type="ECO:0000313" key="9">
    <source>
        <dbReference type="EMBL" id="KAK7678131.1"/>
    </source>
</evidence>
<keyword evidence="6" id="KW-0560">Oxidoreductase</keyword>
<dbReference type="GO" id="GO:0004497">
    <property type="term" value="F:monooxygenase activity"/>
    <property type="evidence" value="ECO:0007669"/>
    <property type="project" value="UniProtKB-KW"/>
</dbReference>
<keyword evidence="5" id="KW-0479">Metal-binding</keyword>
<proteinExistence type="inferred from homology"/>
<comment type="cofactor">
    <cofactor evidence="1">
        <name>heme</name>
        <dbReference type="ChEBI" id="CHEBI:30413"/>
    </cofactor>
</comment>
<dbReference type="GO" id="GO:0020037">
    <property type="term" value="F:heme binding"/>
    <property type="evidence" value="ECO:0007669"/>
    <property type="project" value="InterPro"/>
</dbReference>
<evidence type="ECO:0000256" key="4">
    <source>
        <dbReference type="ARBA" id="ARBA00022617"/>
    </source>
</evidence>
<name>A0AAW0FC88_9APHY</name>
<dbReference type="InterPro" id="IPR001128">
    <property type="entry name" value="Cyt_P450"/>
</dbReference>
<dbReference type="PANTHER" id="PTHR24305">
    <property type="entry name" value="CYTOCHROME P450"/>
    <property type="match status" value="1"/>
</dbReference>
<protein>
    <recommendedName>
        <fullName evidence="11">Cytochrome P450</fullName>
    </recommendedName>
</protein>
<dbReference type="InterPro" id="IPR050121">
    <property type="entry name" value="Cytochrome_P450_monoxygenase"/>
</dbReference>
<dbReference type="InterPro" id="IPR036396">
    <property type="entry name" value="Cyt_P450_sf"/>
</dbReference>
<dbReference type="Proteomes" id="UP001385951">
    <property type="component" value="Unassembled WGS sequence"/>
</dbReference>
<comment type="pathway">
    <text evidence="2">Secondary metabolite biosynthesis.</text>
</comment>
<evidence type="ECO:0000256" key="6">
    <source>
        <dbReference type="ARBA" id="ARBA00023002"/>
    </source>
</evidence>
<dbReference type="GO" id="GO:0005506">
    <property type="term" value="F:iron ion binding"/>
    <property type="evidence" value="ECO:0007669"/>
    <property type="project" value="InterPro"/>
</dbReference>
<dbReference type="GO" id="GO:0016705">
    <property type="term" value="F:oxidoreductase activity, acting on paired donors, with incorporation or reduction of molecular oxygen"/>
    <property type="evidence" value="ECO:0007669"/>
    <property type="project" value="InterPro"/>
</dbReference>
<dbReference type="SUPFAM" id="SSF48264">
    <property type="entry name" value="Cytochrome P450"/>
    <property type="match status" value="1"/>
</dbReference>
<dbReference type="AlphaFoldDB" id="A0AAW0FC88"/>
<keyword evidence="7" id="KW-0408">Iron</keyword>
<evidence type="ECO:0008006" key="11">
    <source>
        <dbReference type="Google" id="ProtNLM"/>
    </source>
</evidence>
<dbReference type="Gene3D" id="1.10.630.10">
    <property type="entry name" value="Cytochrome P450"/>
    <property type="match status" value="1"/>
</dbReference>
<reference evidence="9 10" key="1">
    <citation type="submission" date="2022-09" db="EMBL/GenBank/DDBJ databases">
        <authorList>
            <person name="Palmer J.M."/>
        </authorList>
    </citation>
    <scope>NUCLEOTIDE SEQUENCE [LARGE SCALE GENOMIC DNA]</scope>
    <source>
        <strain evidence="9 10">DSM 7382</strain>
    </source>
</reference>
<dbReference type="Pfam" id="PF00067">
    <property type="entry name" value="p450"/>
    <property type="match status" value="1"/>
</dbReference>